<organism evidence="2 3">
    <name type="scientific">Desulfoscipio gibsoniae DSM 7213</name>
    <dbReference type="NCBI Taxonomy" id="767817"/>
    <lineage>
        <taxon>Bacteria</taxon>
        <taxon>Bacillati</taxon>
        <taxon>Bacillota</taxon>
        <taxon>Clostridia</taxon>
        <taxon>Eubacteriales</taxon>
        <taxon>Desulfallaceae</taxon>
        <taxon>Desulfoscipio</taxon>
    </lineage>
</organism>
<evidence type="ECO:0000313" key="3">
    <source>
        <dbReference type="Proteomes" id="UP000013520"/>
    </source>
</evidence>
<sequence>MVKYLKKYLVAFLFLTSFLLGSTVAYASISFIVHNGEVDQGWQGVGRFYTTSGSGHGYDGTSYWNYSSSGSSSNYGYGLWECPVANDTLATYVFVPDYYTTASSVKYTILHEGRATTINISSYNNRVNEFVYMGSFQDTSSSSLIVQMDSRYQLSDGEYIDWDEVKFTA</sequence>
<dbReference type="HOGENOM" id="CLU_1575931_0_0_9"/>
<name>R4KH12_9FIRM</name>
<dbReference type="Proteomes" id="UP000013520">
    <property type="component" value="Chromosome"/>
</dbReference>
<evidence type="ECO:0000256" key="1">
    <source>
        <dbReference type="SAM" id="SignalP"/>
    </source>
</evidence>
<keyword evidence="3" id="KW-1185">Reference proteome</keyword>
<proteinExistence type="predicted"/>
<keyword evidence="1" id="KW-0732">Signal</keyword>
<evidence type="ECO:0000313" key="2">
    <source>
        <dbReference type="EMBL" id="AGL01899.1"/>
    </source>
</evidence>
<dbReference type="KEGG" id="dgi:Desgi_2491"/>
<feature type="signal peptide" evidence="1">
    <location>
        <begin position="1"/>
        <end position="27"/>
    </location>
</feature>
<accession>R4KH12</accession>
<dbReference type="AlphaFoldDB" id="R4KH12"/>
<dbReference type="EMBL" id="CP003273">
    <property type="protein sequence ID" value="AGL01899.1"/>
    <property type="molecule type" value="Genomic_DNA"/>
</dbReference>
<gene>
    <name evidence="2" type="ORF">Desgi_2491</name>
</gene>
<dbReference type="RefSeq" id="WP_006521627.1">
    <property type="nucleotide sequence ID" value="NC_021184.1"/>
</dbReference>
<feature type="chain" id="PRO_5004367624" evidence="1">
    <location>
        <begin position="28"/>
        <end position="169"/>
    </location>
</feature>
<protein>
    <submittedName>
        <fullName evidence="2">Uncharacterized protein</fullName>
    </submittedName>
</protein>
<reference evidence="2 3" key="1">
    <citation type="submission" date="2012-01" db="EMBL/GenBank/DDBJ databases">
        <title>Complete sequence of Desulfotomaculum gibsoniae DSM 7213.</title>
        <authorList>
            <consortium name="US DOE Joint Genome Institute"/>
            <person name="Lucas S."/>
            <person name="Han J."/>
            <person name="Lapidus A."/>
            <person name="Cheng J.-F."/>
            <person name="Goodwin L."/>
            <person name="Pitluck S."/>
            <person name="Peters L."/>
            <person name="Ovchinnikova G."/>
            <person name="Teshima H."/>
            <person name="Detter J.C."/>
            <person name="Han C."/>
            <person name="Tapia R."/>
            <person name="Land M."/>
            <person name="Hauser L."/>
            <person name="Kyrpides N."/>
            <person name="Ivanova N."/>
            <person name="Pagani I."/>
            <person name="Parshina S."/>
            <person name="Plugge C."/>
            <person name="Muyzer G."/>
            <person name="Kuever J."/>
            <person name="Ivanova A."/>
            <person name="Nazina T."/>
            <person name="Klenk H.-P."/>
            <person name="Brambilla E."/>
            <person name="Spring S."/>
            <person name="Stams A.F."/>
            <person name="Woyke T."/>
        </authorList>
    </citation>
    <scope>NUCLEOTIDE SEQUENCE [LARGE SCALE GENOMIC DNA]</scope>
    <source>
        <strain evidence="2 3">DSM 7213</strain>
    </source>
</reference>